<organism evidence="1 2">
    <name type="scientific">Caldivirga maquilingensis (strain ATCC 700844 / DSM 13496 / JCM 10307 / IC-167)</name>
    <dbReference type="NCBI Taxonomy" id="397948"/>
    <lineage>
        <taxon>Archaea</taxon>
        <taxon>Thermoproteota</taxon>
        <taxon>Thermoprotei</taxon>
        <taxon>Thermoproteales</taxon>
        <taxon>Thermoproteaceae</taxon>
        <taxon>Caldivirga</taxon>
    </lineage>
</organism>
<evidence type="ECO:0000313" key="2">
    <source>
        <dbReference type="Proteomes" id="UP000001137"/>
    </source>
</evidence>
<dbReference type="GeneID" id="5710055"/>
<dbReference type="STRING" id="397948.Cmaq_1007"/>
<dbReference type="eggNOG" id="arCOG05489">
    <property type="taxonomic scope" value="Archaea"/>
</dbReference>
<protein>
    <submittedName>
        <fullName evidence="1">Uncharacterized protein</fullName>
    </submittedName>
</protein>
<dbReference type="OrthoDB" id="36293at2157"/>
<accession>A8MDI2</accession>
<dbReference type="EMBL" id="CP000852">
    <property type="protein sequence ID" value="ABW01838.1"/>
    <property type="molecule type" value="Genomic_DNA"/>
</dbReference>
<sequence length="170" mass="19781">MSEEVKPIYAKGFFTMDLNGTVRQYTVFYYTDPKHYYANLTKEGYRRELSLLRRNMQRFLDEEVIRMNGVRVKAKVIHVNIGLLTVNLPFIEFLITFKGSLRSGVNTYEDEYEEEVTEYPYDIVWWLPGNVTEVSMAGEVNVKDNIITVRVNEGVKVGGRETISFIIDNT</sequence>
<dbReference type="RefSeq" id="WP_012186057.1">
    <property type="nucleotide sequence ID" value="NC_009954.1"/>
</dbReference>
<dbReference type="HOGENOM" id="CLU_1412424_0_0_2"/>
<gene>
    <name evidence="1" type="ordered locus">Cmaq_1007</name>
</gene>
<evidence type="ECO:0000313" key="1">
    <source>
        <dbReference type="EMBL" id="ABW01838.1"/>
    </source>
</evidence>
<dbReference type="AlphaFoldDB" id="A8MDI2"/>
<name>A8MDI2_CALMQ</name>
<dbReference type="KEGG" id="cma:Cmaq_1007"/>
<dbReference type="Proteomes" id="UP000001137">
    <property type="component" value="Chromosome"/>
</dbReference>
<proteinExistence type="predicted"/>
<reference evidence="1 2" key="1">
    <citation type="submission" date="2007-10" db="EMBL/GenBank/DDBJ databases">
        <title>Complete sequence of Caldivirga maquilingensis IC-167.</title>
        <authorList>
            <consortium name="US DOE Joint Genome Institute"/>
            <person name="Copeland A."/>
            <person name="Lucas S."/>
            <person name="Lapidus A."/>
            <person name="Barry K."/>
            <person name="Glavina del Rio T."/>
            <person name="Dalin E."/>
            <person name="Tice H."/>
            <person name="Pitluck S."/>
            <person name="Saunders E."/>
            <person name="Brettin T."/>
            <person name="Bruce D."/>
            <person name="Detter J.C."/>
            <person name="Han C."/>
            <person name="Schmutz J."/>
            <person name="Larimer F."/>
            <person name="Land M."/>
            <person name="Hauser L."/>
            <person name="Kyrpides N."/>
            <person name="Ivanova N."/>
            <person name="Biddle J.F."/>
            <person name="Zhang Z."/>
            <person name="Fitz-Gibbon S.T."/>
            <person name="Lowe T.M."/>
            <person name="Saltikov C."/>
            <person name="House C.H."/>
            <person name="Richardson P."/>
        </authorList>
    </citation>
    <scope>NUCLEOTIDE SEQUENCE [LARGE SCALE GENOMIC DNA]</scope>
    <source>
        <strain evidence="2">ATCC 700844 / DSM 13496 / JCM 10307 / IC-167</strain>
    </source>
</reference>
<keyword evidence="2" id="KW-1185">Reference proteome</keyword>